<feature type="region of interest" description="Disordered" evidence="2">
    <location>
        <begin position="1803"/>
        <end position="1966"/>
    </location>
</feature>
<sequence length="2218" mass="234141">MALMLPNALEWVLEMCGFEWPTGDEDKMMECANTWRQFAADVQSLQVRGVSAAGNVLAENAGDSIEGFTKTWEKFGGGSGYFDDARQGAELIAICLDAAAMLIIGLKVAVIAQLVILAVEIIAAQAAAPFTLGLSELGALGAAAATRLILRKLLKEVAQQILQAVLETAKEPFVSALEAMVSDLVAQTVEQNFGKQSGYDLGRTAKKGYEEGKEALKNSGSTFGESLRDGAGSRAGHGARHGLTHGGSDGGDGSSGSGDGSGSNDSSPKSNDAPSNGSSSSDNTSSPHDGGASSNSPSSSPSANSAGSAGSAGSSNSSSSSASPSNDSGSSGNSPSFSNAPSSSSGDSGSRAPDIGGPPSSSPSSGPDSSPSSPTSSSVPSSSSGPSSSSDGPSASSPSPSSAPSPSRGSDAPSPFDVGTHAYNESISRPPGDDSPFPGTTPDTGRPDSTPDAPPSTAPDTEPSTPANSSPVEGPATTPDVDGSSAPGTPLPDPRDTEPAPMPSPPPETDRPEAAPAPAPDSSRPEPGVHQVDRDSGATTPAPAQGPVPGDSGTSNTDDNQNQRGGRVSMPSGAMPGNTPTGNPSPGQGHAPPPSTPTPHSPDDDSLGLMGNAATAAPPATGTQPAEAGIPQQTAPSSATPSTPPPGAMPPPTAGPVPTQAPAAGSPTGTPQTTRPSGTTTPRAEQPRTRPTTPSRDTRQNRPASALRTETPGRPVTPPRGGQPTNRPTDQRSPAESPTPAPHDQGMPAPNNQQPDHQQANHQQPDATNQVPDQNQSPADDGAPKQPTAPPPPPQADSLSDIRDNLNIPFEGLTTPDPAHQQDLENAHPRNPDGTPQVYADPRQGNWAALQNDGGVGVPGRSNNCADCTRSFLETWFGRPTVSAPRTLDLNADGSLNTFSAERDSVDNQARWAGAPSTYAGKDHPNPYARIAYELSQAGHGSAAVIGVNWPGGGGHAFAAVNHNGQVLFVDAQTGVVSEHPIHLGAQEVFYTPLDANRNPITPYFLTPSTPQPSAQSTPDTNTPQAAKPDQAPEAAPDTDATPDRNAETEPAQDSDATDQDSPQPDSAQDTQDAQDTRDTQGSQEPQSPQASQATQDHQNVQEPQDPHDTNQQAESREPVFPSTATRPSGPPDGYDDPTDADNQAQRERFPRNEDGSFQQAPDPREGTWVDDLRGRHPDESGRDVNCPDASLAFVESYAGNPTVAARRSPNEDGTPADTPEPNGRDRIENALGAEFDDFGDGPEAYRDLESTLLGEGHGAQAVIITQNADGRAHAWNVVNHNGQIVYADPQTGRHGTTPLHSGDNGVFAIPLDAGRRPIETTNPPTTQNQPTTQPQPRNGTPPVEPAHAAPERPAGTPAESDPSAEATRERRNQSLPDPEARTDAHAGLPPDQAQGDLRDAHHVHRIGLDPVQAQMRQWAQPQGDPPRVPLADVLRESIGRRQAHAESAQSVREARHDYDRALKEVADAKAERTRAATAERKAKTDDAKQAAQAKRAAAEQRLAQAQQALPQADAAHKAAMAAHRAVPMPATNFTDSDLRQHLDPAWSRMDDGQRYAAIAALARISQSFHANNAVGVNPDPAAHNDAYDNGKFHESAAPWRREIASHPDGTNLRDVEDLKRLLEETESNAPDFSGKNYAVVEVFDPNTGESHYIVDSSVPPAVDGADPMHSESHILNWIDQLNDNREARAQTKVEVKGLYTEREPCGLPNTASGHPTGHANCSKTINDSRAMDGVPVYYSTTYRADPDLKGLKAAERDRLRAEGKTESQIRTALSKYRTPSRQVQDREIQQHLKFVNDLAKALANPGRNTPPAPTPDQNTPPTQVPQSGPSHPTTDPGRTPRPHPTTDPDRTPPPNPAGPDRRPPTDPSGTPAPSADESREGSPASENQPKRPGRLKQMWQSFTHSGPAEPTELTTEVDQPRFGNHKKLPELQPDRYGTPLDRPDGTRVPLFDGPPSREQTQQGGIGDCGIIATLGALASRYPDLLQDMIRETEDGNYEVRFHEVRRNKYGNQAPTGRILTVRVTPDVPVYSDFPNTTAYANANDTGVAWPAIMEKAIAGLDQFWDDKKRENELQFPGSKDFDGNLLTGYSRIGQGSTSGDRAELLAQLTGRTSENHDFPTQYDTHGRSPEKQLLAHLRELTESGRPVVIGTRPQGKGVENRMAKGLLSSHAYEIVSVDEKGLIQLRNPHNEDDPQPLTIKEFMKYCSNQYASLEDEK</sequence>
<feature type="active site" evidence="1">
    <location>
        <position position="2188"/>
    </location>
</feature>
<feature type="compositionally biased region" description="Low complexity" evidence="2">
    <location>
        <begin position="611"/>
        <end position="641"/>
    </location>
</feature>
<dbReference type="InterPro" id="IPR001300">
    <property type="entry name" value="Peptidase_C2_calpain_cat"/>
</dbReference>
<dbReference type="Pfam" id="PF00648">
    <property type="entry name" value="Peptidase_C2"/>
    <property type="match status" value="1"/>
</dbReference>
<feature type="compositionally biased region" description="Low complexity" evidence="2">
    <location>
        <begin position="576"/>
        <end position="589"/>
    </location>
</feature>
<keyword evidence="5" id="KW-1185">Reference proteome</keyword>
<dbReference type="InterPro" id="IPR057746">
    <property type="entry name" value="CpnT-like_N"/>
</dbReference>
<feature type="region of interest" description="Disordered" evidence="2">
    <location>
        <begin position="216"/>
        <end position="841"/>
    </location>
</feature>
<feature type="compositionally biased region" description="Low complexity" evidence="2">
    <location>
        <begin position="1321"/>
        <end position="1342"/>
    </location>
</feature>
<feature type="compositionally biased region" description="Low complexity" evidence="2">
    <location>
        <begin position="1029"/>
        <end position="1040"/>
    </location>
</feature>
<reference evidence="4 5" key="1">
    <citation type="submission" date="2023-08" db="EMBL/GenBank/DDBJ databases">
        <authorList>
            <person name="Sharma P."/>
            <person name="Verma V."/>
            <person name="Mohan M.K."/>
            <person name="Dubey A.K."/>
        </authorList>
    </citation>
    <scope>NUCLEOTIDE SEQUENCE [LARGE SCALE GENOMIC DNA]</scope>
    <source>
        <strain evidence="4 5">ADP4</strain>
    </source>
</reference>
<feature type="compositionally biased region" description="Basic and acidic residues" evidence="2">
    <location>
        <begin position="820"/>
        <end position="831"/>
    </location>
</feature>
<keyword evidence="1" id="KW-0788">Thiol protease</keyword>
<evidence type="ECO:0000313" key="4">
    <source>
        <dbReference type="EMBL" id="MEF3116340.1"/>
    </source>
</evidence>
<feature type="compositionally biased region" description="Low complexity" evidence="2">
    <location>
        <begin position="656"/>
        <end position="695"/>
    </location>
</feature>
<feature type="region of interest" description="Disordered" evidence="2">
    <location>
        <begin position="1470"/>
        <end position="1500"/>
    </location>
</feature>
<feature type="region of interest" description="Disordered" evidence="2">
    <location>
        <begin position="1316"/>
        <end position="1396"/>
    </location>
</feature>
<protein>
    <submittedName>
        <fullName evidence="4">Toxin glutamine deamidase domain-containing protein</fullName>
    </submittedName>
</protein>
<accession>A0ABU7WXV2</accession>
<dbReference type="InterPro" id="IPR028908">
    <property type="entry name" value="Tox-PL_dom"/>
</dbReference>
<dbReference type="EMBL" id="JAVFKM010000012">
    <property type="protein sequence ID" value="MEF3116340.1"/>
    <property type="molecule type" value="Genomic_DNA"/>
</dbReference>
<dbReference type="InterPro" id="IPR038765">
    <property type="entry name" value="Papain-like_cys_pep_sf"/>
</dbReference>
<feature type="compositionally biased region" description="Basic and acidic residues" evidence="2">
    <location>
        <begin position="1163"/>
        <end position="1183"/>
    </location>
</feature>
<feature type="compositionally biased region" description="Basic and acidic residues" evidence="2">
    <location>
        <begin position="1367"/>
        <end position="1385"/>
    </location>
</feature>
<feature type="active site" evidence="1">
    <location>
        <position position="1969"/>
    </location>
</feature>
<feature type="compositionally biased region" description="Pro residues" evidence="2">
    <location>
        <begin position="591"/>
        <end position="600"/>
    </location>
</feature>
<feature type="compositionally biased region" description="Low complexity" evidence="2">
    <location>
        <begin position="1490"/>
        <end position="1500"/>
    </location>
</feature>
<dbReference type="Pfam" id="PF25547">
    <property type="entry name" value="WXG100_2"/>
    <property type="match status" value="1"/>
</dbReference>
<feature type="compositionally biased region" description="Low complexity" evidence="2">
    <location>
        <begin position="458"/>
        <end position="467"/>
    </location>
</feature>
<evidence type="ECO:0000313" key="5">
    <source>
        <dbReference type="Proteomes" id="UP001348265"/>
    </source>
</evidence>
<gene>
    <name evidence="4" type="ORF">RB636_24480</name>
</gene>
<feature type="compositionally biased region" description="Polar residues" evidence="2">
    <location>
        <begin position="768"/>
        <end position="778"/>
    </location>
</feature>
<feature type="domain" description="Calpain catalytic" evidence="3">
    <location>
        <begin position="1908"/>
        <end position="2189"/>
    </location>
</feature>
<dbReference type="Proteomes" id="UP001348265">
    <property type="component" value="Unassembled WGS sequence"/>
</dbReference>
<feature type="region of interest" description="Disordered" evidence="2">
    <location>
        <begin position="1002"/>
        <end position="1189"/>
    </location>
</feature>
<keyword evidence="1" id="KW-0378">Hydrolase</keyword>
<dbReference type="PROSITE" id="PS50203">
    <property type="entry name" value="CALPAIN_CAT"/>
    <property type="match status" value="1"/>
</dbReference>
<feature type="compositionally biased region" description="Low complexity" evidence="2">
    <location>
        <begin position="1060"/>
        <end position="1096"/>
    </location>
</feature>
<feature type="region of interest" description="Disordered" evidence="2">
    <location>
        <begin position="1203"/>
        <end position="1227"/>
    </location>
</feature>
<feature type="compositionally biased region" description="Pro residues" evidence="2">
    <location>
        <begin position="642"/>
        <end position="655"/>
    </location>
</feature>
<feature type="compositionally biased region" description="Low complexity" evidence="2">
    <location>
        <begin position="514"/>
        <end position="526"/>
    </location>
</feature>
<feature type="active site" evidence="1">
    <location>
        <position position="2171"/>
    </location>
</feature>
<dbReference type="Pfam" id="PF15644">
    <property type="entry name" value="Gln_amidase"/>
    <property type="match status" value="2"/>
</dbReference>
<evidence type="ECO:0000259" key="3">
    <source>
        <dbReference type="PROSITE" id="PS50203"/>
    </source>
</evidence>
<evidence type="ECO:0000256" key="1">
    <source>
        <dbReference type="PROSITE-ProRule" id="PRU00239"/>
    </source>
</evidence>
<evidence type="ECO:0000256" key="2">
    <source>
        <dbReference type="SAM" id="MobiDB-lite"/>
    </source>
</evidence>
<dbReference type="RefSeq" id="WP_331788100.1">
    <property type="nucleotide sequence ID" value="NZ_JAVFKM010000012.1"/>
</dbReference>
<comment type="caution">
    <text evidence="4">The sequence shown here is derived from an EMBL/GenBank/DDBJ whole genome shotgun (WGS) entry which is preliminary data.</text>
</comment>
<feature type="compositionally biased region" description="Low complexity" evidence="2">
    <location>
        <begin position="357"/>
        <end position="415"/>
    </location>
</feature>
<feature type="compositionally biased region" description="Low complexity" evidence="2">
    <location>
        <begin position="262"/>
        <end position="350"/>
    </location>
</feature>
<feature type="compositionally biased region" description="Low complexity" evidence="2">
    <location>
        <begin position="1007"/>
        <end position="1021"/>
    </location>
</feature>
<name>A0ABU7WXV2_9ACTN</name>
<organism evidence="4 5">
    <name type="scientific">Streptomyces chrestomyceticus</name>
    <dbReference type="NCBI Taxonomy" id="68185"/>
    <lineage>
        <taxon>Bacteria</taxon>
        <taxon>Bacillati</taxon>
        <taxon>Actinomycetota</taxon>
        <taxon>Actinomycetes</taxon>
        <taxon>Kitasatosporales</taxon>
        <taxon>Streptomycetaceae</taxon>
        <taxon>Streptomyces</taxon>
    </lineage>
</organism>
<feature type="compositionally biased region" description="Low complexity" evidence="2">
    <location>
        <begin position="748"/>
        <end position="767"/>
    </location>
</feature>
<feature type="compositionally biased region" description="Basic and acidic residues" evidence="2">
    <location>
        <begin position="1470"/>
        <end position="1489"/>
    </location>
</feature>
<keyword evidence="1" id="KW-0645">Protease</keyword>
<feature type="compositionally biased region" description="Polar residues" evidence="2">
    <location>
        <begin position="726"/>
        <end position="736"/>
    </location>
</feature>
<feature type="compositionally biased region" description="Low complexity" evidence="2">
    <location>
        <begin position="708"/>
        <end position="725"/>
    </location>
</feature>
<feature type="compositionally biased region" description="Polar residues" evidence="2">
    <location>
        <begin position="552"/>
        <end position="564"/>
    </location>
</feature>
<feature type="compositionally biased region" description="Low complexity" evidence="2">
    <location>
        <begin position="1816"/>
        <end position="1838"/>
    </location>
</feature>
<feature type="compositionally biased region" description="Basic and acidic residues" evidence="2">
    <location>
        <begin position="1145"/>
        <end position="1155"/>
    </location>
</feature>
<feature type="compositionally biased region" description="Gly residues" evidence="2">
    <location>
        <begin position="244"/>
        <end position="261"/>
    </location>
</feature>
<proteinExistence type="predicted"/>
<dbReference type="SUPFAM" id="SSF54001">
    <property type="entry name" value="Cysteine proteinases"/>
    <property type="match status" value="1"/>
</dbReference>